<evidence type="ECO:0008006" key="3">
    <source>
        <dbReference type="Google" id="ProtNLM"/>
    </source>
</evidence>
<accession>A0A1V0UPJ3</accession>
<name>A0A1V0UPJ3_9BACL</name>
<dbReference type="AlphaFoldDB" id="A0A1V0UPJ3"/>
<dbReference type="EMBL" id="CP020557">
    <property type="protein sequence ID" value="ARF67016.1"/>
    <property type="molecule type" value="Genomic_DNA"/>
</dbReference>
<dbReference type="InterPro" id="IPR025683">
    <property type="entry name" value="Protein_beta"/>
</dbReference>
<evidence type="ECO:0000313" key="1">
    <source>
        <dbReference type="EMBL" id="ARF67016.1"/>
    </source>
</evidence>
<proteinExistence type="predicted"/>
<evidence type="ECO:0000313" key="2">
    <source>
        <dbReference type="Proteomes" id="UP000192727"/>
    </source>
</evidence>
<reference evidence="1 2" key="1">
    <citation type="submission" date="2017-03" db="EMBL/GenBank/DDBJ databases">
        <title>Paenibacillus larvae genome sequencing.</title>
        <authorList>
            <person name="Dingman D.W."/>
        </authorList>
    </citation>
    <scope>NUCLEOTIDE SEQUENCE [LARGE SCALE GENOMIC DNA]</scope>
    <source>
        <strain evidence="1 2">SAG 10367</strain>
    </source>
</reference>
<gene>
    <name evidence="1" type="ORF">B7C51_03135</name>
</gene>
<sequence length="362" mass="41539">MFNENHYVPILRWKQGEQKALEFLSDSIKERITPLIEIPAIEWDFENETRKKTIDAHLANFGETLAKSWKANQPVFLDMLLDPLERMSADHYPLEHILQQSRKHGKKIIPVTSSNQDDDYQEQVKLANQTDQLGACIRIQENDFEKLHDNINSLLAKLKLPPEEIDLLVDYGYVNPKDRIRTSIFLVGLINSLPYISKWRNVILCGTSFPKDLSDVTADSTGQFERTEWIIWKDITSKGSVNRNPNFGDYAISNPAPFEGDPRYINMSANIRYTASDKFLIFKGRVTRKFGNKQYHQLAAKLIKHPEYCGKSFSDGDRYIHEVANNNDGPGNATIWRKTGTNHHLSFVANELLVTNELSTSL</sequence>
<dbReference type="Pfam" id="PF14350">
    <property type="entry name" value="Beta_protein"/>
    <property type="match status" value="1"/>
</dbReference>
<protein>
    <recommendedName>
        <fullName evidence="3">Beta protein</fullName>
    </recommendedName>
</protein>
<dbReference type="RefSeq" id="WP_083038603.1">
    <property type="nucleotide sequence ID" value="NZ_CP020557.1"/>
</dbReference>
<organism evidence="1 2">
    <name type="scientific">Paenibacillus larvae subsp. pulvifaciens</name>
    <dbReference type="NCBI Taxonomy" id="1477"/>
    <lineage>
        <taxon>Bacteria</taxon>
        <taxon>Bacillati</taxon>
        <taxon>Bacillota</taxon>
        <taxon>Bacilli</taxon>
        <taxon>Bacillales</taxon>
        <taxon>Paenibacillaceae</taxon>
        <taxon>Paenibacillus</taxon>
    </lineage>
</organism>
<dbReference type="Proteomes" id="UP000192727">
    <property type="component" value="Chromosome"/>
</dbReference>